<dbReference type="RefSeq" id="WP_050670105.1">
    <property type="nucleotide sequence ID" value="NZ_LAIR01000002.1"/>
</dbReference>
<accession>A0A0L6CJ05</accession>
<gene>
    <name evidence="1" type="ORF">VV01_12105</name>
</gene>
<keyword evidence="2" id="KW-1185">Reference proteome</keyword>
<organism evidence="1 2">
    <name type="scientific">Luteipulveratus halotolerans</name>
    <dbReference type="NCBI Taxonomy" id="1631356"/>
    <lineage>
        <taxon>Bacteria</taxon>
        <taxon>Bacillati</taxon>
        <taxon>Actinomycetota</taxon>
        <taxon>Actinomycetes</taxon>
        <taxon>Micrococcales</taxon>
        <taxon>Dermacoccaceae</taxon>
        <taxon>Luteipulveratus</taxon>
    </lineage>
</organism>
<dbReference type="PATRIC" id="fig|1631356.3.peg.2369"/>
<dbReference type="Proteomes" id="UP000037397">
    <property type="component" value="Unassembled WGS sequence"/>
</dbReference>
<name>A0A0L6CJ05_9MICO</name>
<evidence type="ECO:0000313" key="1">
    <source>
        <dbReference type="EMBL" id="KNX37719.1"/>
    </source>
</evidence>
<reference evidence="2" key="1">
    <citation type="submission" date="2015-03" db="EMBL/GenBank/DDBJ databases">
        <title>Luteipulveratus halotolerans sp. nov., a novel actinobacterium (Dermacoccaceae) from Sarawak, Malaysia.</title>
        <authorList>
            <person name="Juboi H."/>
            <person name="Basik A."/>
            <person name="Shamsul S.S."/>
            <person name="Arnold P."/>
            <person name="Schmitt E.K."/>
            <person name="Sanglier J.-J."/>
            <person name="Yeo T."/>
        </authorList>
    </citation>
    <scope>NUCLEOTIDE SEQUENCE [LARGE SCALE GENOMIC DNA]</scope>
    <source>
        <strain evidence="2">C296001</strain>
    </source>
</reference>
<protein>
    <submittedName>
        <fullName evidence="1">Uncharacterized protein</fullName>
    </submittedName>
</protein>
<sequence>MRWQDLFADLEGQLRHSELRDRDAEVADRTRRERATIGWLDRAAMSVGAPITVSTPAGPVAGRLDDLGQDWLLLEETGRRTALVPVHAVTSVTGLAAHADAGERLGRRFGLTVALRAISRDRAAVVMHDLWGGSATGTIDRVGADHVDLAEHPADVVRRPGSVTGERVLPFGSLAVVRRA</sequence>
<dbReference type="AlphaFoldDB" id="A0A0L6CJ05"/>
<evidence type="ECO:0000313" key="2">
    <source>
        <dbReference type="Proteomes" id="UP000037397"/>
    </source>
</evidence>
<dbReference type="EMBL" id="LAIR01000002">
    <property type="protein sequence ID" value="KNX37719.1"/>
    <property type="molecule type" value="Genomic_DNA"/>
</dbReference>
<dbReference type="OrthoDB" id="3827359at2"/>
<comment type="caution">
    <text evidence="1">The sequence shown here is derived from an EMBL/GenBank/DDBJ whole genome shotgun (WGS) entry which is preliminary data.</text>
</comment>
<proteinExistence type="predicted"/>
<dbReference type="STRING" id="1631356.VV01_12105"/>